<keyword evidence="7 11" id="KW-0061">Asparagine biosynthesis</keyword>
<evidence type="ECO:0000256" key="6">
    <source>
        <dbReference type="ARBA" id="ARBA00022840"/>
    </source>
</evidence>
<dbReference type="InterPro" id="IPR029055">
    <property type="entry name" value="Ntn_hydrolases_N"/>
</dbReference>
<dbReference type="PANTHER" id="PTHR11772:SF2">
    <property type="entry name" value="ASPARAGINE SYNTHETASE [GLUTAMINE-HYDROLYZING]"/>
    <property type="match status" value="1"/>
</dbReference>
<evidence type="ECO:0000256" key="3">
    <source>
        <dbReference type="ARBA" id="ARBA00022598"/>
    </source>
</evidence>
<keyword evidence="3" id="KW-0436">Ligase</keyword>
<comment type="pathway">
    <text evidence="9">Amino-acid biosynthesis.</text>
</comment>
<dbReference type="Proteomes" id="UP000326354">
    <property type="component" value="Chromosome"/>
</dbReference>
<dbReference type="InterPro" id="IPR017932">
    <property type="entry name" value="GATase_2_dom"/>
</dbReference>
<feature type="site" description="Important for beta-aspartyl-AMP intermediate formation" evidence="13">
    <location>
        <position position="319"/>
    </location>
</feature>
<dbReference type="GO" id="GO:0004066">
    <property type="term" value="F:asparagine synthase (glutamine-hydrolyzing) activity"/>
    <property type="evidence" value="ECO:0007669"/>
    <property type="project" value="UniProtKB-EC"/>
</dbReference>
<evidence type="ECO:0000256" key="13">
    <source>
        <dbReference type="PIRSR" id="PIRSR001589-3"/>
    </source>
</evidence>
<dbReference type="KEGG" id="uam:UABAM_05514"/>
<comment type="catalytic activity">
    <reaction evidence="10">
        <text>L-aspartate + L-glutamine + ATP + H2O = L-asparagine + L-glutamate + AMP + diphosphate + H(+)</text>
        <dbReference type="Rhea" id="RHEA:12228"/>
        <dbReference type="ChEBI" id="CHEBI:15377"/>
        <dbReference type="ChEBI" id="CHEBI:15378"/>
        <dbReference type="ChEBI" id="CHEBI:29985"/>
        <dbReference type="ChEBI" id="CHEBI:29991"/>
        <dbReference type="ChEBI" id="CHEBI:30616"/>
        <dbReference type="ChEBI" id="CHEBI:33019"/>
        <dbReference type="ChEBI" id="CHEBI:58048"/>
        <dbReference type="ChEBI" id="CHEBI:58359"/>
        <dbReference type="ChEBI" id="CHEBI:456215"/>
        <dbReference type="EC" id="6.3.5.4"/>
    </reaction>
</comment>
<proteinExistence type="inferred from homology"/>
<evidence type="ECO:0000256" key="10">
    <source>
        <dbReference type="ARBA" id="ARBA00048741"/>
    </source>
</evidence>
<keyword evidence="4 11" id="KW-0028">Amino-acid biosynthesis</keyword>
<dbReference type="InterPro" id="IPR014729">
    <property type="entry name" value="Rossmann-like_a/b/a_fold"/>
</dbReference>
<dbReference type="AlphaFoldDB" id="A0A5S9IT77"/>
<accession>A0A5S9IT77</accession>
<keyword evidence="8 11" id="KW-0315">Glutamine amidotransferase</keyword>
<dbReference type="CDD" id="cd00712">
    <property type="entry name" value="AsnB"/>
    <property type="match status" value="1"/>
</dbReference>
<evidence type="ECO:0000313" key="16">
    <source>
        <dbReference type="Proteomes" id="UP000326354"/>
    </source>
</evidence>
<evidence type="ECO:0000256" key="5">
    <source>
        <dbReference type="ARBA" id="ARBA00022741"/>
    </source>
</evidence>
<dbReference type="InterPro" id="IPR006426">
    <property type="entry name" value="Asn_synth_AEB"/>
</dbReference>
<dbReference type="GO" id="GO:0005829">
    <property type="term" value="C:cytosol"/>
    <property type="evidence" value="ECO:0007669"/>
    <property type="project" value="TreeGrafter"/>
</dbReference>
<dbReference type="SUPFAM" id="SSF56235">
    <property type="entry name" value="N-terminal nucleophile aminohydrolases (Ntn hydrolases)"/>
    <property type="match status" value="1"/>
</dbReference>
<dbReference type="PROSITE" id="PS51278">
    <property type="entry name" value="GATASE_TYPE_2"/>
    <property type="match status" value="1"/>
</dbReference>
<dbReference type="GO" id="GO:0005524">
    <property type="term" value="F:ATP binding"/>
    <property type="evidence" value="ECO:0007669"/>
    <property type="project" value="UniProtKB-KW"/>
</dbReference>
<keyword evidence="16" id="KW-1185">Reference proteome</keyword>
<dbReference type="EC" id="6.3.5.4" evidence="2"/>
<feature type="domain" description="Glutamine amidotransferase type-2" evidence="14">
    <location>
        <begin position="2"/>
        <end position="183"/>
    </location>
</feature>
<dbReference type="InterPro" id="IPR001962">
    <property type="entry name" value="Asn_synthase"/>
</dbReference>
<evidence type="ECO:0000256" key="8">
    <source>
        <dbReference type="ARBA" id="ARBA00022962"/>
    </source>
</evidence>
<evidence type="ECO:0000313" key="15">
    <source>
        <dbReference type="EMBL" id="BBM87111.1"/>
    </source>
</evidence>
<dbReference type="Gene3D" id="3.40.50.620">
    <property type="entry name" value="HUPs"/>
    <property type="match status" value="1"/>
</dbReference>
<dbReference type="InterPro" id="IPR033738">
    <property type="entry name" value="AsnB_N"/>
</dbReference>
<evidence type="ECO:0000256" key="2">
    <source>
        <dbReference type="ARBA" id="ARBA00012737"/>
    </source>
</evidence>
<dbReference type="EMBL" id="AP019860">
    <property type="protein sequence ID" value="BBM87111.1"/>
    <property type="molecule type" value="Genomic_DNA"/>
</dbReference>
<sequence length="482" mass="55155">MCGIVLYFGPHADSRLSESTHKIKHRGPDDTKFFHQENLAIAFNRLAINDKSTLGSQPYYYKDHIAVVNGEIYNHMSLREEYEIDIKGACDTNVILPLFDKLGVEIISVLDGFYSGLIYNRKDHKLFCIRDYIGKKPLFLGRSGTEIFVTSELKAIPNVDSFEMLPKGVSRIDLSTGAVYQEVNHKTNVLDKATSLKNLVQNAVIKRLPADPFGVFLSGGLDSSIVASIVSKHRKDVIYYALAKENSIDYSYIVELQKYLGIQVKYIDPPHKNTLRELICKVVYTTESYNPSIISNGICTYLLAESAHKDQLKVVLSGEGADELFCGYHMFKKDDDWINIRQQLINDMCFTELRRIDQCCMAHSIENRCPFLDKKIHDFASSLKYDDFFHIENGTMENKFILRQTFESDLPKRITRRKKISFDVGSGIRALTVCHLTKESDTEKQVLKEIWQRFFDIGSDAIYFHSYPVFNNAIASRGRTHK</sequence>
<comment type="similarity">
    <text evidence="1">Belongs to the asparagine synthetase family.</text>
</comment>
<dbReference type="CDD" id="cd01991">
    <property type="entry name" value="Asn_synthase_B_C"/>
    <property type="match status" value="1"/>
</dbReference>
<dbReference type="InterPro" id="IPR050795">
    <property type="entry name" value="Asn_Synthetase"/>
</dbReference>
<name>A0A5S9IT77_UABAM</name>
<protein>
    <recommendedName>
        <fullName evidence="2">asparagine synthase (glutamine-hydrolyzing)</fullName>
        <ecNumber evidence="2">6.3.5.4</ecNumber>
    </recommendedName>
</protein>
<dbReference type="Pfam" id="PF13537">
    <property type="entry name" value="GATase_7"/>
    <property type="match status" value="1"/>
</dbReference>
<dbReference type="PANTHER" id="PTHR11772">
    <property type="entry name" value="ASPARAGINE SYNTHETASE"/>
    <property type="match status" value="1"/>
</dbReference>
<feature type="binding site" evidence="12">
    <location>
        <position position="91"/>
    </location>
    <ligand>
        <name>L-glutamine</name>
        <dbReference type="ChEBI" id="CHEBI:58359"/>
    </ligand>
</feature>
<dbReference type="GO" id="GO:0006529">
    <property type="term" value="P:asparagine biosynthetic process"/>
    <property type="evidence" value="ECO:0007669"/>
    <property type="project" value="UniProtKB-KW"/>
</dbReference>
<keyword evidence="5 12" id="KW-0547">Nucleotide-binding</keyword>
<evidence type="ECO:0000256" key="12">
    <source>
        <dbReference type="PIRSR" id="PIRSR001589-2"/>
    </source>
</evidence>
<feature type="active site" description="For GATase activity" evidence="11">
    <location>
        <position position="2"/>
    </location>
</feature>
<evidence type="ECO:0000256" key="11">
    <source>
        <dbReference type="PIRSR" id="PIRSR001589-1"/>
    </source>
</evidence>
<feature type="binding site" evidence="12">
    <location>
        <begin position="317"/>
        <end position="318"/>
    </location>
    <ligand>
        <name>ATP</name>
        <dbReference type="ChEBI" id="CHEBI:30616"/>
    </ligand>
</feature>
<dbReference type="PIRSF" id="PIRSF001589">
    <property type="entry name" value="Asn_synthetase_glu-h"/>
    <property type="match status" value="1"/>
</dbReference>
<reference evidence="15 16" key="1">
    <citation type="submission" date="2019-08" db="EMBL/GenBank/DDBJ databases">
        <title>Complete genome sequence of Candidatus Uab amorphum.</title>
        <authorList>
            <person name="Shiratori T."/>
            <person name="Suzuki S."/>
            <person name="Kakizawa Y."/>
            <person name="Ishida K."/>
        </authorList>
    </citation>
    <scope>NUCLEOTIDE SEQUENCE [LARGE SCALE GENOMIC DNA]</scope>
    <source>
        <strain evidence="15 16">SRT547</strain>
    </source>
</reference>
<dbReference type="Pfam" id="PF00733">
    <property type="entry name" value="Asn_synthase"/>
    <property type="match status" value="2"/>
</dbReference>
<dbReference type="Gene3D" id="3.60.20.10">
    <property type="entry name" value="Glutamine Phosphoribosylpyrophosphate, subunit 1, domain 1"/>
    <property type="match status" value="1"/>
</dbReference>
<keyword evidence="6 12" id="KW-0067">ATP-binding</keyword>
<evidence type="ECO:0000256" key="9">
    <source>
        <dbReference type="ARBA" id="ARBA00029440"/>
    </source>
</evidence>
<dbReference type="SUPFAM" id="SSF52402">
    <property type="entry name" value="Adenine nucleotide alpha hydrolases-like"/>
    <property type="match status" value="1"/>
</dbReference>
<organism evidence="15 16">
    <name type="scientific">Uabimicrobium amorphum</name>
    <dbReference type="NCBI Taxonomy" id="2596890"/>
    <lineage>
        <taxon>Bacteria</taxon>
        <taxon>Pseudomonadati</taxon>
        <taxon>Planctomycetota</taxon>
        <taxon>Candidatus Uabimicrobiia</taxon>
        <taxon>Candidatus Uabimicrobiales</taxon>
        <taxon>Candidatus Uabimicrobiaceae</taxon>
        <taxon>Candidatus Uabimicrobium</taxon>
    </lineage>
</organism>
<dbReference type="RefSeq" id="WP_173013607.1">
    <property type="nucleotide sequence ID" value="NZ_AP019860.1"/>
</dbReference>
<evidence type="ECO:0000256" key="4">
    <source>
        <dbReference type="ARBA" id="ARBA00022605"/>
    </source>
</evidence>
<evidence type="ECO:0000256" key="7">
    <source>
        <dbReference type="ARBA" id="ARBA00022888"/>
    </source>
</evidence>
<evidence type="ECO:0000259" key="14">
    <source>
        <dbReference type="PROSITE" id="PS51278"/>
    </source>
</evidence>
<gene>
    <name evidence="15" type="ORF">UABAM_05514</name>
</gene>
<evidence type="ECO:0000256" key="1">
    <source>
        <dbReference type="ARBA" id="ARBA00005752"/>
    </source>
</evidence>